<proteinExistence type="inferred from homology"/>
<comment type="caution">
    <text evidence="4">The sequence shown here is derived from an EMBL/GenBank/DDBJ whole genome shotgun (WGS) entry which is preliminary data.</text>
</comment>
<evidence type="ECO:0000256" key="2">
    <source>
        <dbReference type="ARBA" id="ARBA00022801"/>
    </source>
</evidence>
<keyword evidence="5" id="KW-1185">Reference proteome</keyword>
<dbReference type="Proteomes" id="UP000612055">
    <property type="component" value="Unassembled WGS sequence"/>
</dbReference>
<dbReference type="GO" id="GO:0008296">
    <property type="term" value="F:3'-5'-DNA exonuclease activity"/>
    <property type="evidence" value="ECO:0007669"/>
    <property type="project" value="TreeGrafter"/>
</dbReference>
<evidence type="ECO:0000256" key="1">
    <source>
        <dbReference type="ARBA" id="ARBA00009275"/>
    </source>
</evidence>
<evidence type="ECO:0000256" key="3">
    <source>
        <dbReference type="SAM" id="MobiDB-lite"/>
    </source>
</evidence>
<feature type="compositionally biased region" description="Low complexity" evidence="3">
    <location>
        <begin position="107"/>
        <end position="117"/>
    </location>
</feature>
<dbReference type="EMBL" id="JAEHOE010000033">
    <property type="protein sequence ID" value="KAG2494041.1"/>
    <property type="molecule type" value="Genomic_DNA"/>
</dbReference>
<organism evidence="4 5">
    <name type="scientific">Edaphochlamys debaryana</name>
    <dbReference type="NCBI Taxonomy" id="47281"/>
    <lineage>
        <taxon>Eukaryota</taxon>
        <taxon>Viridiplantae</taxon>
        <taxon>Chlorophyta</taxon>
        <taxon>core chlorophytes</taxon>
        <taxon>Chlorophyceae</taxon>
        <taxon>CS clade</taxon>
        <taxon>Chlamydomonadales</taxon>
        <taxon>Chlamydomonadales incertae sedis</taxon>
        <taxon>Edaphochlamys</taxon>
    </lineage>
</organism>
<feature type="region of interest" description="Disordered" evidence="3">
    <location>
        <begin position="91"/>
        <end position="117"/>
    </location>
</feature>
<sequence>MAASNMKFIDIGANLLDSMYQGEYNDKSCHPPDLPAVLERAWASGLERLVITAGSLAEARRALELAQTDAMLKFRGAESSMPRRLAYHAGEAHGTSTTHGAGEPQQASTEAGSTSAAAITPTSTAGIAHAGGERPADESNDFYSYFTSYYWDVTSSMYDELDERLQAAASACDAAFDAYQATVSAATTAISVASALRDRFAEQQAAMGLAASEQVALGAGGVGASPYAAQVGEAQAAAYAVEACAARASNDAATAAAAARAAEVVGCSWSELKDAFDEDIVGSALSWADQAAEHVQHALNAVDMARAVVDLVKARAQDSRAQTS</sequence>
<dbReference type="AlphaFoldDB" id="A0A835Y185"/>
<reference evidence="4" key="1">
    <citation type="journal article" date="2020" name="bioRxiv">
        <title>Comparative genomics of Chlamydomonas.</title>
        <authorList>
            <person name="Craig R.J."/>
            <person name="Hasan A.R."/>
            <person name="Ness R.W."/>
            <person name="Keightley P.D."/>
        </authorList>
    </citation>
    <scope>NUCLEOTIDE SEQUENCE</scope>
    <source>
        <strain evidence="4">CCAP 11/70</strain>
    </source>
</reference>
<keyword evidence="2" id="KW-0378">Hydrolase</keyword>
<dbReference type="OrthoDB" id="6079689at2759"/>
<protein>
    <submittedName>
        <fullName evidence="4">Uncharacterized protein</fullName>
    </submittedName>
</protein>
<accession>A0A835Y185</accession>
<evidence type="ECO:0000313" key="4">
    <source>
        <dbReference type="EMBL" id="KAG2494041.1"/>
    </source>
</evidence>
<comment type="similarity">
    <text evidence="1">Belongs to the metallo-dependent hydrolases superfamily. TatD-type hydrolase family.</text>
</comment>
<dbReference type="PANTHER" id="PTHR10060:SF15">
    <property type="entry name" value="DEOXYRIBONUCLEASE TATDN1"/>
    <property type="match status" value="1"/>
</dbReference>
<name>A0A835Y185_9CHLO</name>
<dbReference type="PANTHER" id="PTHR10060">
    <property type="entry name" value="TATD FAMILY DEOXYRIBONUCLEASE"/>
    <property type="match status" value="1"/>
</dbReference>
<dbReference type="InterPro" id="IPR050891">
    <property type="entry name" value="TatD-type_Hydrolase"/>
</dbReference>
<evidence type="ECO:0000313" key="5">
    <source>
        <dbReference type="Proteomes" id="UP000612055"/>
    </source>
</evidence>
<dbReference type="Gene3D" id="3.20.20.140">
    <property type="entry name" value="Metal-dependent hydrolases"/>
    <property type="match status" value="1"/>
</dbReference>
<dbReference type="GO" id="GO:0005829">
    <property type="term" value="C:cytosol"/>
    <property type="evidence" value="ECO:0007669"/>
    <property type="project" value="TreeGrafter"/>
</dbReference>
<gene>
    <name evidence="4" type="ORF">HYH03_007687</name>
</gene>